<protein>
    <submittedName>
        <fullName evidence="7">Adenine-specific DNA-methyltransferase</fullName>
    </submittedName>
</protein>
<evidence type="ECO:0000256" key="1">
    <source>
        <dbReference type="ARBA" id="ARBA00006594"/>
    </source>
</evidence>
<dbReference type="PROSITE" id="PS00092">
    <property type="entry name" value="N6_MTASE"/>
    <property type="match status" value="1"/>
</dbReference>
<dbReference type="EMBL" id="FPBV01000001">
    <property type="protein sequence ID" value="SFU37941.1"/>
    <property type="molecule type" value="Genomic_DNA"/>
</dbReference>
<dbReference type="InterPro" id="IPR002295">
    <property type="entry name" value="N4/N6-MTase_EcoPI_Mod-like"/>
</dbReference>
<feature type="domain" description="DNA methylase N-4/N-6" evidence="6">
    <location>
        <begin position="103"/>
        <end position="431"/>
    </location>
</feature>
<dbReference type="InterPro" id="IPR029063">
    <property type="entry name" value="SAM-dependent_MTases_sf"/>
</dbReference>
<evidence type="ECO:0000313" key="7">
    <source>
        <dbReference type="EMBL" id="SFU37941.1"/>
    </source>
</evidence>
<dbReference type="GO" id="GO:0032259">
    <property type="term" value="P:methylation"/>
    <property type="evidence" value="ECO:0007669"/>
    <property type="project" value="UniProtKB-KW"/>
</dbReference>
<comment type="similarity">
    <text evidence="1">Belongs to the N(4)/N(6)-methyltransferase family.</text>
</comment>
<dbReference type="Proteomes" id="UP000183508">
    <property type="component" value="Unassembled WGS sequence"/>
</dbReference>
<evidence type="ECO:0000259" key="6">
    <source>
        <dbReference type="Pfam" id="PF01555"/>
    </source>
</evidence>
<dbReference type="InterPro" id="IPR002941">
    <property type="entry name" value="DNA_methylase_N4/N6"/>
</dbReference>
<dbReference type="SUPFAM" id="SSF53335">
    <property type="entry name" value="S-adenosyl-L-methionine-dependent methyltransferases"/>
    <property type="match status" value="1"/>
</dbReference>
<dbReference type="GO" id="GO:0003677">
    <property type="term" value="F:DNA binding"/>
    <property type="evidence" value="ECO:0007669"/>
    <property type="project" value="InterPro"/>
</dbReference>
<dbReference type="PRINTS" id="PR00506">
    <property type="entry name" value="D21N6MTFRASE"/>
</dbReference>
<evidence type="ECO:0000256" key="4">
    <source>
        <dbReference type="ARBA" id="ARBA00022691"/>
    </source>
</evidence>
<evidence type="ECO:0000256" key="3">
    <source>
        <dbReference type="ARBA" id="ARBA00022679"/>
    </source>
</evidence>
<name>A0A1I7FP46_9BACL</name>
<keyword evidence="2 7" id="KW-0489">Methyltransferase</keyword>
<evidence type="ECO:0000313" key="8">
    <source>
        <dbReference type="Proteomes" id="UP000183508"/>
    </source>
</evidence>
<dbReference type="AlphaFoldDB" id="A0A1I7FP46"/>
<dbReference type="STRING" id="392015.SAMN05421543_101371"/>
<reference evidence="8" key="1">
    <citation type="submission" date="2016-10" db="EMBL/GenBank/DDBJ databases">
        <authorList>
            <person name="Varghese N."/>
        </authorList>
    </citation>
    <scope>NUCLEOTIDE SEQUENCE [LARGE SCALE GENOMIC DNA]</scope>
    <source>
        <strain evidence="8">DSM 17980</strain>
    </source>
</reference>
<proteinExistence type="inferred from homology"/>
<organism evidence="7 8">
    <name type="scientific">Alicyclobacillus macrosporangiidus</name>
    <dbReference type="NCBI Taxonomy" id="392015"/>
    <lineage>
        <taxon>Bacteria</taxon>
        <taxon>Bacillati</taxon>
        <taxon>Bacillota</taxon>
        <taxon>Bacilli</taxon>
        <taxon>Bacillales</taxon>
        <taxon>Alicyclobacillaceae</taxon>
        <taxon>Alicyclobacillus</taxon>
    </lineage>
</organism>
<keyword evidence="5" id="KW-0680">Restriction system</keyword>
<gene>
    <name evidence="7" type="ORF">SAMN05421543_101371</name>
</gene>
<keyword evidence="4" id="KW-0949">S-adenosyl-L-methionine</keyword>
<keyword evidence="3 7" id="KW-0808">Transferase</keyword>
<dbReference type="InterPro" id="IPR002052">
    <property type="entry name" value="DNA_methylase_N6_adenine_CS"/>
</dbReference>
<dbReference type="GO" id="GO:0009307">
    <property type="term" value="P:DNA restriction-modification system"/>
    <property type="evidence" value="ECO:0007669"/>
    <property type="project" value="UniProtKB-KW"/>
</dbReference>
<evidence type="ECO:0000256" key="2">
    <source>
        <dbReference type="ARBA" id="ARBA00022603"/>
    </source>
</evidence>
<dbReference type="Gene3D" id="3.40.50.150">
    <property type="entry name" value="Vaccinia Virus protein VP39"/>
    <property type="match status" value="1"/>
</dbReference>
<evidence type="ECO:0000256" key="5">
    <source>
        <dbReference type="ARBA" id="ARBA00022747"/>
    </source>
</evidence>
<accession>A0A1I7FP46</accession>
<keyword evidence="8" id="KW-1185">Reference proteome</keyword>
<dbReference type="Pfam" id="PF01555">
    <property type="entry name" value="N6_N4_Mtase"/>
    <property type="match status" value="1"/>
</dbReference>
<sequence length="591" mass="68281">MYYNRRDRTVERSVGEGAFIGLTQGTRHGRRQSGRTRGIWMPSLHFKGKSFVQNHHLTVPCHELIPVPEKCETDEPRLDDNLIIHGDNLVALKSLLPLYRERVKVVYIDPPYNTGTESWVYNDNVDAPMMRAWLGRVVDRDDLTRHDKWLCMMMPRLQLLRELLRPDGVIFVSIDANEIHHLRCLMDEVFGEENYRDTIVIRRGAKNVQAQFDTIGTLSNGYESILVYSRSPEVRFHKVYEDLKEDRPGGWNHHWRGTDRATMRYSLFGITPKTGQWRWQESRSLAAIRNYERLVEDLRRRGWAVTQENIDRWYLEWTERTGESLDLLRLSESGMPEHYVPPTRRKLLSNLWTDLKPNGHRQVAQLFGRRVFDNPKPVELVQRLIRFASDEPDILVLDAFAGTGTTAHAVLAMNREDGGRRRFILIEMEPYADTVTAERVRRVMRGAPDAKDEALRVGYGGSFSYYEIGRAIELEGLLSGRCLPAYEELARYVFHTATGEVFRPEALDRRRWFIGESRAFEVYLLYEPDVAALQSLAITPEFVQALGRPASSKRRLVFAPARLVDDETLAACGVAFAQLPYDLFRERGGLG</sequence>
<dbReference type="GO" id="GO:0008170">
    <property type="term" value="F:N-methyltransferase activity"/>
    <property type="evidence" value="ECO:0007669"/>
    <property type="project" value="InterPro"/>
</dbReference>
<dbReference type="eggNOG" id="COG2189">
    <property type="taxonomic scope" value="Bacteria"/>
</dbReference>